<feature type="transmembrane region" description="Helical" evidence="9">
    <location>
        <begin position="275"/>
        <end position="297"/>
    </location>
</feature>
<evidence type="ECO:0000256" key="1">
    <source>
        <dbReference type="ARBA" id="ARBA00004651"/>
    </source>
</evidence>
<dbReference type="Pfam" id="PF00005">
    <property type="entry name" value="ABC_tran"/>
    <property type="match status" value="1"/>
</dbReference>
<dbReference type="CDD" id="cd18548">
    <property type="entry name" value="ABC_6TM_Tm287_like"/>
    <property type="match status" value="1"/>
</dbReference>
<dbReference type="PROSITE" id="PS50893">
    <property type="entry name" value="ABC_TRANSPORTER_2"/>
    <property type="match status" value="1"/>
</dbReference>
<sequence length="574" mass="64180">MSKVLRYMKKYRIYAILSPILMILEVLADIIIPYLMSRIVDIGIANRDIDYIIKIGLFMIVAALLGMIFGILSAHCGARAGYGFAAELRKETFKKVQGFSFANLDNFTVSSLITRLTNDCNTIGQVTMMSLRMAIRAPFLLLFALIMAFTINSSLARVFMVAIPVTAVIIAIVLVKARPLFLRLQSRVDRVNAIIQENLTGIRVIKSFNRQKHEEGRFKERNDSLRENALQAISLVILLMPVLNLVIYSTIIAVLWFGGQQVIIGTLGGGELISFITYITQIMLALMLISMFFMQFLRGSASLQRILEILNTESEIKESSQPVKELRDGTVRFDNVSFSYPGSNEKTLKNIHFKINSGEILGIIGSTGSSKSTLVQLIPRLYDVTEGSVSVGGIDVRDLQIKTLRDQVAFVLQKNTLFSGTLRENMKWGNEAATDQEIIDALKHAQAWEFVTQFEDGIDHRVEQGGDNFSGGQKQRLTIARALLKSPKVIILDDSTSAVDMTTDAKIQQTFQEELGHVTTIIIAQRISSIQHADRILVLHEGEIEAMGDHEMLIKHSPIYRELYESQQKGVIGE</sequence>
<dbReference type="Gene3D" id="3.40.50.300">
    <property type="entry name" value="P-loop containing nucleotide triphosphate hydrolases"/>
    <property type="match status" value="1"/>
</dbReference>
<dbReference type="Gene3D" id="1.20.1560.10">
    <property type="entry name" value="ABC transporter type 1, transmembrane domain"/>
    <property type="match status" value="1"/>
</dbReference>
<keyword evidence="8 9" id="KW-0472">Membrane</keyword>
<dbReference type="SMART" id="SM00382">
    <property type="entry name" value="AAA"/>
    <property type="match status" value="1"/>
</dbReference>
<dbReference type="AlphaFoldDB" id="A0AAE3HGD3"/>
<accession>A0AAE3HGD3</accession>
<feature type="transmembrane region" description="Helical" evidence="9">
    <location>
        <begin position="12"/>
        <end position="36"/>
    </location>
</feature>
<dbReference type="GO" id="GO:0005886">
    <property type="term" value="C:plasma membrane"/>
    <property type="evidence" value="ECO:0007669"/>
    <property type="project" value="UniProtKB-SubCell"/>
</dbReference>
<reference evidence="12" key="1">
    <citation type="submission" date="2022-07" db="EMBL/GenBank/DDBJ databases">
        <title>Enhanced cultured diversity of the mouse gut microbiota enables custom-made synthetic communities.</title>
        <authorList>
            <person name="Afrizal A."/>
        </authorList>
    </citation>
    <scope>NUCLEOTIDE SEQUENCE</scope>
    <source>
        <strain evidence="12">DSM 28593</strain>
    </source>
</reference>
<feature type="domain" description="ABC transmembrane type-1" evidence="11">
    <location>
        <begin position="16"/>
        <end position="298"/>
    </location>
</feature>
<evidence type="ECO:0000313" key="13">
    <source>
        <dbReference type="Proteomes" id="UP001205748"/>
    </source>
</evidence>
<dbReference type="GO" id="GO:0005524">
    <property type="term" value="F:ATP binding"/>
    <property type="evidence" value="ECO:0007669"/>
    <property type="project" value="UniProtKB-KW"/>
</dbReference>
<organism evidence="12 13">
    <name type="scientific">Irregularibacter muris</name>
    <dbReference type="NCBI Taxonomy" id="1796619"/>
    <lineage>
        <taxon>Bacteria</taxon>
        <taxon>Bacillati</taxon>
        <taxon>Bacillota</taxon>
        <taxon>Clostridia</taxon>
        <taxon>Eubacteriales</taxon>
        <taxon>Eubacteriaceae</taxon>
        <taxon>Irregularibacter</taxon>
    </lineage>
</organism>
<feature type="transmembrane region" description="Helical" evidence="9">
    <location>
        <begin position="229"/>
        <end position="255"/>
    </location>
</feature>
<evidence type="ECO:0000256" key="3">
    <source>
        <dbReference type="ARBA" id="ARBA00022475"/>
    </source>
</evidence>
<dbReference type="FunFam" id="3.40.50.300:FF:000221">
    <property type="entry name" value="Multidrug ABC transporter ATP-binding protein"/>
    <property type="match status" value="1"/>
</dbReference>
<dbReference type="Pfam" id="PF00664">
    <property type="entry name" value="ABC_membrane"/>
    <property type="match status" value="1"/>
</dbReference>
<dbReference type="InterPro" id="IPR003439">
    <property type="entry name" value="ABC_transporter-like_ATP-bd"/>
</dbReference>
<keyword evidence="6 12" id="KW-0067">ATP-binding</keyword>
<dbReference type="PROSITE" id="PS00211">
    <property type="entry name" value="ABC_TRANSPORTER_1"/>
    <property type="match status" value="1"/>
</dbReference>
<evidence type="ECO:0000259" key="10">
    <source>
        <dbReference type="PROSITE" id="PS50893"/>
    </source>
</evidence>
<dbReference type="InterPro" id="IPR017871">
    <property type="entry name" value="ABC_transporter-like_CS"/>
</dbReference>
<dbReference type="InterPro" id="IPR039421">
    <property type="entry name" value="Type_1_exporter"/>
</dbReference>
<keyword evidence="7 9" id="KW-1133">Transmembrane helix</keyword>
<evidence type="ECO:0000256" key="5">
    <source>
        <dbReference type="ARBA" id="ARBA00022741"/>
    </source>
</evidence>
<protein>
    <submittedName>
        <fullName evidence="12">ABC transporter ATP-binding protein/permease</fullName>
    </submittedName>
</protein>
<feature type="domain" description="ABC transporter" evidence="10">
    <location>
        <begin position="331"/>
        <end position="566"/>
    </location>
</feature>
<dbReference type="PANTHER" id="PTHR43394">
    <property type="entry name" value="ATP-DEPENDENT PERMEASE MDL1, MITOCHONDRIAL"/>
    <property type="match status" value="1"/>
</dbReference>
<keyword evidence="5" id="KW-0547">Nucleotide-binding</keyword>
<dbReference type="InterPro" id="IPR036640">
    <property type="entry name" value="ABC1_TM_sf"/>
</dbReference>
<dbReference type="Proteomes" id="UP001205748">
    <property type="component" value="Unassembled WGS sequence"/>
</dbReference>
<dbReference type="EMBL" id="JANKAS010000020">
    <property type="protein sequence ID" value="MCR1900160.1"/>
    <property type="molecule type" value="Genomic_DNA"/>
</dbReference>
<comment type="subcellular location">
    <subcellularLocation>
        <location evidence="1">Cell membrane</location>
        <topology evidence="1">Multi-pass membrane protein</topology>
    </subcellularLocation>
</comment>
<keyword evidence="2" id="KW-0813">Transport</keyword>
<feature type="transmembrane region" description="Helical" evidence="9">
    <location>
        <begin position="158"/>
        <end position="177"/>
    </location>
</feature>
<evidence type="ECO:0000256" key="6">
    <source>
        <dbReference type="ARBA" id="ARBA00022840"/>
    </source>
</evidence>
<dbReference type="GO" id="GO:0016887">
    <property type="term" value="F:ATP hydrolysis activity"/>
    <property type="evidence" value="ECO:0007669"/>
    <property type="project" value="InterPro"/>
</dbReference>
<comment type="caution">
    <text evidence="12">The sequence shown here is derived from an EMBL/GenBank/DDBJ whole genome shotgun (WGS) entry which is preliminary data.</text>
</comment>
<evidence type="ECO:0000256" key="4">
    <source>
        <dbReference type="ARBA" id="ARBA00022692"/>
    </source>
</evidence>
<gene>
    <name evidence="12" type="ORF">NSA47_14430</name>
</gene>
<feature type="transmembrane region" description="Helical" evidence="9">
    <location>
        <begin position="51"/>
        <end position="72"/>
    </location>
</feature>
<evidence type="ECO:0000256" key="9">
    <source>
        <dbReference type="SAM" id="Phobius"/>
    </source>
</evidence>
<evidence type="ECO:0000313" key="12">
    <source>
        <dbReference type="EMBL" id="MCR1900160.1"/>
    </source>
</evidence>
<evidence type="ECO:0000256" key="8">
    <source>
        <dbReference type="ARBA" id="ARBA00023136"/>
    </source>
</evidence>
<dbReference type="SUPFAM" id="SSF90123">
    <property type="entry name" value="ABC transporter transmembrane region"/>
    <property type="match status" value="1"/>
</dbReference>
<dbReference type="PROSITE" id="PS50929">
    <property type="entry name" value="ABC_TM1F"/>
    <property type="match status" value="1"/>
</dbReference>
<dbReference type="GO" id="GO:0015421">
    <property type="term" value="F:ABC-type oligopeptide transporter activity"/>
    <property type="evidence" value="ECO:0007669"/>
    <property type="project" value="TreeGrafter"/>
</dbReference>
<feature type="transmembrane region" description="Helical" evidence="9">
    <location>
        <begin position="133"/>
        <end position="152"/>
    </location>
</feature>
<proteinExistence type="predicted"/>
<dbReference type="InterPro" id="IPR011527">
    <property type="entry name" value="ABC1_TM_dom"/>
</dbReference>
<evidence type="ECO:0000256" key="7">
    <source>
        <dbReference type="ARBA" id="ARBA00022989"/>
    </source>
</evidence>
<keyword evidence="3" id="KW-1003">Cell membrane</keyword>
<evidence type="ECO:0000256" key="2">
    <source>
        <dbReference type="ARBA" id="ARBA00022448"/>
    </source>
</evidence>
<dbReference type="InterPro" id="IPR027417">
    <property type="entry name" value="P-loop_NTPase"/>
</dbReference>
<name>A0AAE3HGD3_9FIRM</name>
<dbReference type="SUPFAM" id="SSF52540">
    <property type="entry name" value="P-loop containing nucleoside triphosphate hydrolases"/>
    <property type="match status" value="1"/>
</dbReference>
<keyword evidence="13" id="KW-1185">Reference proteome</keyword>
<dbReference type="PANTHER" id="PTHR43394:SF1">
    <property type="entry name" value="ATP-BINDING CASSETTE SUB-FAMILY B MEMBER 10, MITOCHONDRIAL"/>
    <property type="match status" value="1"/>
</dbReference>
<keyword evidence="4 9" id="KW-0812">Transmembrane</keyword>
<evidence type="ECO:0000259" key="11">
    <source>
        <dbReference type="PROSITE" id="PS50929"/>
    </source>
</evidence>
<dbReference type="InterPro" id="IPR003593">
    <property type="entry name" value="AAA+_ATPase"/>
</dbReference>
<dbReference type="RefSeq" id="WP_257533230.1">
    <property type="nucleotide sequence ID" value="NZ_JANKAS010000020.1"/>
</dbReference>